<dbReference type="PANTHER" id="PTHR46481">
    <property type="entry name" value="ZINC FINGER BED DOMAIN-CONTAINING PROTEIN 4"/>
    <property type="match status" value="1"/>
</dbReference>
<proteinExistence type="predicted"/>
<evidence type="ECO:0000256" key="1">
    <source>
        <dbReference type="ARBA" id="ARBA00004123"/>
    </source>
</evidence>
<evidence type="ECO:0000256" key="5">
    <source>
        <dbReference type="ARBA" id="ARBA00023242"/>
    </source>
</evidence>
<dbReference type="Pfam" id="PF05699">
    <property type="entry name" value="Dimer_Tnp_hAT"/>
    <property type="match status" value="1"/>
</dbReference>
<reference evidence="7" key="1">
    <citation type="journal article" date="2023" name="Science">
        <title>Genome structures resolve the early diversification of teleost fishes.</title>
        <authorList>
            <person name="Parey E."/>
            <person name="Louis A."/>
            <person name="Montfort J."/>
            <person name="Bouchez O."/>
            <person name="Roques C."/>
            <person name="Iampietro C."/>
            <person name="Lluch J."/>
            <person name="Castinel A."/>
            <person name="Donnadieu C."/>
            <person name="Desvignes T."/>
            <person name="Floi Bucao C."/>
            <person name="Jouanno E."/>
            <person name="Wen M."/>
            <person name="Mejri S."/>
            <person name="Dirks R."/>
            <person name="Jansen H."/>
            <person name="Henkel C."/>
            <person name="Chen W.J."/>
            <person name="Zahm M."/>
            <person name="Cabau C."/>
            <person name="Klopp C."/>
            <person name="Thompson A.W."/>
            <person name="Robinson-Rechavi M."/>
            <person name="Braasch I."/>
            <person name="Lecointre G."/>
            <person name="Bobe J."/>
            <person name="Postlethwait J.H."/>
            <person name="Berthelot C."/>
            <person name="Roest Crollius H."/>
            <person name="Guiguen Y."/>
        </authorList>
    </citation>
    <scope>NUCLEOTIDE SEQUENCE</scope>
    <source>
        <tissue evidence="7">Blood</tissue>
    </source>
</reference>
<dbReference type="GO" id="GO:0005634">
    <property type="term" value="C:nucleus"/>
    <property type="evidence" value="ECO:0007669"/>
    <property type="project" value="UniProtKB-SubCell"/>
</dbReference>
<dbReference type="PANTHER" id="PTHR46481:SF10">
    <property type="entry name" value="ZINC FINGER BED DOMAIN-CONTAINING PROTEIN 39"/>
    <property type="match status" value="1"/>
</dbReference>
<evidence type="ECO:0000313" key="7">
    <source>
        <dbReference type="EMBL" id="KAJ8349390.1"/>
    </source>
</evidence>
<evidence type="ECO:0000259" key="6">
    <source>
        <dbReference type="Pfam" id="PF05699"/>
    </source>
</evidence>
<dbReference type="GO" id="GO:0046983">
    <property type="term" value="F:protein dimerization activity"/>
    <property type="evidence" value="ECO:0007669"/>
    <property type="project" value="InterPro"/>
</dbReference>
<evidence type="ECO:0000256" key="3">
    <source>
        <dbReference type="ARBA" id="ARBA00022771"/>
    </source>
</evidence>
<comment type="subcellular location">
    <subcellularLocation>
        <location evidence="1">Nucleus</location>
    </subcellularLocation>
</comment>
<dbReference type="OrthoDB" id="10046500at2759"/>
<sequence>MDAAVKPGLLQGKFVFKKLPNGNLDKTKVATGDPSYKLPARRTIMRRIHDQHATEKAVKDEKLAGVTCVALTGDHWTSVNNDNYLGVTVHLIDASWELHSFALGTSLSSLVGNVSCSVVLPALCHLKQAMKISDDDPAYIVRFKAAFTKDLNQRREKTNLEWLKVATALDPRFKDLKCLPRAEREPVWAKLSELVKGEEPALQPPREENPEPLKKKTALLLMGSESESDEETPVDNAVMRYKVEPSASLDQCPLKWWSEHTAVYGKMAHIARKYLGTPATTVPCERLFSLAGHIVQKKRSSLSPENVNKLVCLNDWWKKEK</sequence>
<keyword evidence="5" id="KW-0539">Nucleus</keyword>
<feature type="domain" description="HAT C-terminal dimerisation" evidence="6">
    <location>
        <begin position="240"/>
        <end position="316"/>
    </location>
</feature>
<dbReference type="InterPro" id="IPR012337">
    <property type="entry name" value="RNaseH-like_sf"/>
</dbReference>
<gene>
    <name evidence="7" type="ORF">SKAU_G00245200</name>
</gene>
<dbReference type="EMBL" id="JAINUF010000009">
    <property type="protein sequence ID" value="KAJ8349390.1"/>
    <property type="molecule type" value="Genomic_DNA"/>
</dbReference>
<dbReference type="SUPFAM" id="SSF53098">
    <property type="entry name" value="Ribonuclease H-like"/>
    <property type="match status" value="1"/>
</dbReference>
<evidence type="ECO:0000256" key="2">
    <source>
        <dbReference type="ARBA" id="ARBA00022723"/>
    </source>
</evidence>
<dbReference type="InterPro" id="IPR052035">
    <property type="entry name" value="ZnF_BED_domain_contain"/>
</dbReference>
<accession>A0A9Q1F213</accession>
<dbReference type="GO" id="GO:0008270">
    <property type="term" value="F:zinc ion binding"/>
    <property type="evidence" value="ECO:0007669"/>
    <property type="project" value="UniProtKB-KW"/>
</dbReference>
<protein>
    <recommendedName>
        <fullName evidence="6">HAT C-terminal dimerisation domain-containing protein</fullName>
    </recommendedName>
</protein>
<evidence type="ECO:0000256" key="4">
    <source>
        <dbReference type="ARBA" id="ARBA00022833"/>
    </source>
</evidence>
<organism evidence="7 8">
    <name type="scientific">Synaphobranchus kaupii</name>
    <name type="common">Kaup's arrowtooth eel</name>
    <dbReference type="NCBI Taxonomy" id="118154"/>
    <lineage>
        <taxon>Eukaryota</taxon>
        <taxon>Metazoa</taxon>
        <taxon>Chordata</taxon>
        <taxon>Craniata</taxon>
        <taxon>Vertebrata</taxon>
        <taxon>Euteleostomi</taxon>
        <taxon>Actinopterygii</taxon>
        <taxon>Neopterygii</taxon>
        <taxon>Teleostei</taxon>
        <taxon>Anguilliformes</taxon>
        <taxon>Synaphobranchidae</taxon>
        <taxon>Synaphobranchus</taxon>
    </lineage>
</organism>
<keyword evidence="8" id="KW-1185">Reference proteome</keyword>
<keyword evidence="3" id="KW-0863">Zinc-finger</keyword>
<keyword evidence="2" id="KW-0479">Metal-binding</keyword>
<comment type="caution">
    <text evidence="7">The sequence shown here is derived from an EMBL/GenBank/DDBJ whole genome shotgun (WGS) entry which is preliminary data.</text>
</comment>
<dbReference type="Proteomes" id="UP001152622">
    <property type="component" value="Chromosome 9"/>
</dbReference>
<name>A0A9Q1F213_SYNKA</name>
<dbReference type="AlphaFoldDB" id="A0A9Q1F213"/>
<dbReference type="InterPro" id="IPR008906">
    <property type="entry name" value="HATC_C_dom"/>
</dbReference>
<evidence type="ECO:0000313" key="8">
    <source>
        <dbReference type="Proteomes" id="UP001152622"/>
    </source>
</evidence>
<keyword evidence="4" id="KW-0862">Zinc</keyword>